<dbReference type="AlphaFoldDB" id="A0AA40BEZ2"/>
<evidence type="ECO:0000313" key="3">
    <source>
        <dbReference type="Proteomes" id="UP001172101"/>
    </source>
</evidence>
<dbReference type="RefSeq" id="XP_060301846.1">
    <property type="nucleotide sequence ID" value="XM_060433505.1"/>
</dbReference>
<protein>
    <submittedName>
        <fullName evidence="2">Uncharacterized protein</fullName>
    </submittedName>
</protein>
<dbReference type="GeneID" id="85316776"/>
<organism evidence="2 3">
    <name type="scientific">Lasiosphaeria miniovina</name>
    <dbReference type="NCBI Taxonomy" id="1954250"/>
    <lineage>
        <taxon>Eukaryota</taxon>
        <taxon>Fungi</taxon>
        <taxon>Dikarya</taxon>
        <taxon>Ascomycota</taxon>
        <taxon>Pezizomycotina</taxon>
        <taxon>Sordariomycetes</taxon>
        <taxon>Sordariomycetidae</taxon>
        <taxon>Sordariales</taxon>
        <taxon>Lasiosphaeriaceae</taxon>
        <taxon>Lasiosphaeria</taxon>
    </lineage>
</organism>
<proteinExistence type="predicted"/>
<dbReference type="EMBL" id="JAUIRO010000001">
    <property type="protein sequence ID" value="KAK0732969.1"/>
    <property type="molecule type" value="Genomic_DNA"/>
</dbReference>
<sequence>MTRRSTVPAAYPFHHLPRFYLARSPVAPNPSTLSYMVAKIPTLYLRCAVRISNCYSWWYLSRWIFFSEVLHNHLLDVGWKIFHVLVLGNPMPQPHSRDVIGRSRSVVRTPQTRRGGGRGSPLNAGGQPTTGRRSQLLKRAAFRAPPAPSERRSDTTSLHHTLGRSRALPQTSPPVIRTWNENNHHPTSAPAHLGWPEQACCDIEASGL</sequence>
<evidence type="ECO:0000313" key="2">
    <source>
        <dbReference type="EMBL" id="KAK0732969.1"/>
    </source>
</evidence>
<keyword evidence="3" id="KW-1185">Reference proteome</keyword>
<gene>
    <name evidence="2" type="ORF">B0T26DRAFT_1616</name>
</gene>
<name>A0AA40BEZ2_9PEZI</name>
<comment type="caution">
    <text evidence="2">The sequence shown here is derived from an EMBL/GenBank/DDBJ whole genome shotgun (WGS) entry which is preliminary data.</text>
</comment>
<reference evidence="2" key="1">
    <citation type="submission" date="2023-06" db="EMBL/GenBank/DDBJ databases">
        <title>Genome-scale phylogeny and comparative genomics of the fungal order Sordariales.</title>
        <authorList>
            <consortium name="Lawrence Berkeley National Laboratory"/>
            <person name="Hensen N."/>
            <person name="Bonometti L."/>
            <person name="Westerberg I."/>
            <person name="Brannstrom I.O."/>
            <person name="Guillou S."/>
            <person name="Cros-Aarteil S."/>
            <person name="Calhoun S."/>
            <person name="Haridas S."/>
            <person name="Kuo A."/>
            <person name="Mondo S."/>
            <person name="Pangilinan J."/>
            <person name="Riley R."/>
            <person name="LaButti K."/>
            <person name="Andreopoulos B."/>
            <person name="Lipzen A."/>
            <person name="Chen C."/>
            <person name="Yanf M."/>
            <person name="Daum C."/>
            <person name="Ng V."/>
            <person name="Clum A."/>
            <person name="Steindorff A."/>
            <person name="Ohm R."/>
            <person name="Martin F."/>
            <person name="Silar P."/>
            <person name="Natvig D."/>
            <person name="Lalanne C."/>
            <person name="Gautier V."/>
            <person name="Ament-velasquez S.L."/>
            <person name="Kruys A."/>
            <person name="Hutchinson M.I."/>
            <person name="Powell A.J."/>
            <person name="Barry K."/>
            <person name="Miller A.N."/>
            <person name="Grigoriev I.V."/>
            <person name="Debuchy R."/>
            <person name="Gladieux P."/>
            <person name="Thoren M.H."/>
            <person name="Johannesson H."/>
        </authorList>
    </citation>
    <scope>NUCLEOTIDE SEQUENCE</scope>
    <source>
        <strain evidence="2">SMH2392-1A</strain>
    </source>
</reference>
<evidence type="ECO:0000256" key="1">
    <source>
        <dbReference type="SAM" id="MobiDB-lite"/>
    </source>
</evidence>
<feature type="region of interest" description="Disordered" evidence="1">
    <location>
        <begin position="96"/>
        <end position="194"/>
    </location>
</feature>
<accession>A0AA40BEZ2</accession>
<dbReference type="Proteomes" id="UP001172101">
    <property type="component" value="Unassembled WGS sequence"/>
</dbReference>